<accession>A0AAE3H6V2</accession>
<feature type="chain" id="PRO_5041964712" evidence="1">
    <location>
        <begin position="21"/>
        <end position="213"/>
    </location>
</feature>
<gene>
    <name evidence="3" type="ORF">EGI31_21590</name>
</gene>
<organism evidence="3 4">
    <name type="scientific">Lacihabitans soyangensis</name>
    <dbReference type="NCBI Taxonomy" id="869394"/>
    <lineage>
        <taxon>Bacteria</taxon>
        <taxon>Pseudomonadati</taxon>
        <taxon>Bacteroidota</taxon>
        <taxon>Cytophagia</taxon>
        <taxon>Cytophagales</taxon>
        <taxon>Leadbetterellaceae</taxon>
        <taxon>Lacihabitans</taxon>
    </lineage>
</organism>
<dbReference type="Proteomes" id="UP001204144">
    <property type="component" value="Unassembled WGS sequence"/>
</dbReference>
<protein>
    <submittedName>
        <fullName evidence="3">PorT family protein</fullName>
    </submittedName>
</protein>
<proteinExistence type="predicted"/>
<evidence type="ECO:0000313" key="4">
    <source>
        <dbReference type="Proteomes" id="UP001204144"/>
    </source>
</evidence>
<comment type="caution">
    <text evidence="3">The sequence shown here is derived from an EMBL/GenBank/DDBJ whole genome shotgun (WGS) entry which is preliminary data.</text>
</comment>
<dbReference type="Pfam" id="PF13568">
    <property type="entry name" value="OMP_b-brl_2"/>
    <property type="match status" value="1"/>
</dbReference>
<dbReference type="AlphaFoldDB" id="A0AAE3H6V2"/>
<dbReference type="RefSeq" id="WP_255039247.1">
    <property type="nucleotide sequence ID" value="NZ_RJUF01000184.1"/>
</dbReference>
<evidence type="ECO:0000256" key="1">
    <source>
        <dbReference type="SAM" id="SignalP"/>
    </source>
</evidence>
<reference evidence="3 4" key="1">
    <citation type="submission" date="2018-11" db="EMBL/GenBank/DDBJ databases">
        <title>Novel bacteria species description.</title>
        <authorList>
            <person name="Han J.-H."/>
        </authorList>
    </citation>
    <scope>NUCLEOTIDE SEQUENCE [LARGE SCALE GENOMIC DNA]</scope>
    <source>
        <strain evidence="3 4">KCTC23259</strain>
    </source>
</reference>
<feature type="domain" description="Outer membrane protein beta-barrel" evidence="2">
    <location>
        <begin position="19"/>
        <end position="174"/>
    </location>
</feature>
<keyword evidence="1" id="KW-0732">Signal</keyword>
<feature type="signal peptide" evidence="1">
    <location>
        <begin position="1"/>
        <end position="20"/>
    </location>
</feature>
<dbReference type="InterPro" id="IPR025665">
    <property type="entry name" value="Beta-barrel_OMP_2"/>
</dbReference>
<keyword evidence="4" id="KW-1185">Reference proteome</keyword>
<name>A0AAE3H6V2_9BACT</name>
<dbReference type="EMBL" id="RJUF01000184">
    <property type="protein sequence ID" value="MCP9765537.1"/>
    <property type="molecule type" value="Genomic_DNA"/>
</dbReference>
<evidence type="ECO:0000313" key="3">
    <source>
        <dbReference type="EMBL" id="MCP9765537.1"/>
    </source>
</evidence>
<evidence type="ECO:0000259" key="2">
    <source>
        <dbReference type="Pfam" id="PF13568"/>
    </source>
</evidence>
<sequence>MKKAHIFLTIITLLSFTTFAQESMSDDRGKVKVGIKVGGNYSNNYDSQGEEFTAESKFGLAGGLFFGIPIGKFLGIQPEILYSQKGYKETGQFLGGTYSLTRTTDYLDVPLLLSIKPAKFLTIQAGPQYSYLLKQKDVFENPLTTVEQQNEFKNDNIRKNILGFIGGLDVNVGKVIIGARAGWDIQNNNGDGTSTNPRYKNAWTQATIGFNIL</sequence>